<dbReference type="GO" id="GO:0003676">
    <property type="term" value="F:nucleic acid binding"/>
    <property type="evidence" value="ECO:0007669"/>
    <property type="project" value="InterPro"/>
</dbReference>
<dbReference type="InterPro" id="IPR036397">
    <property type="entry name" value="RNaseH_sf"/>
</dbReference>
<protein>
    <recommendedName>
        <fullName evidence="3">Integrase catalytic domain-containing protein</fullName>
    </recommendedName>
</protein>
<dbReference type="InterPro" id="IPR012337">
    <property type="entry name" value="RNaseH-like_sf"/>
</dbReference>
<sequence length="126" mass="14663">MTQFAARAVVEFCTKYGIKQSFTLVEHPQRNRQAEVTNRWLEEAKGRWVEELPQVLWSNHTTPHHTWPPIKSPFHLTFGMDAMIPAEVKESSPRATLCQKDNNKEELRVNLDLLQEEREMATFVSA</sequence>
<evidence type="ECO:0000313" key="2">
    <source>
        <dbReference type="Proteomes" id="UP000257109"/>
    </source>
</evidence>
<dbReference type="OrthoDB" id="1162996at2759"/>
<keyword evidence="2" id="KW-1185">Reference proteome</keyword>
<dbReference type="PANTHER" id="PTHR48475">
    <property type="entry name" value="RIBONUCLEASE H"/>
    <property type="match status" value="1"/>
</dbReference>
<name>A0A371EHV6_MUCPR</name>
<reference evidence="1" key="1">
    <citation type="submission" date="2018-05" db="EMBL/GenBank/DDBJ databases">
        <title>Draft genome of Mucuna pruriens seed.</title>
        <authorList>
            <person name="Nnadi N.E."/>
            <person name="Vos R."/>
            <person name="Hasami M.H."/>
            <person name="Devisetty U.K."/>
            <person name="Aguiy J.C."/>
        </authorList>
    </citation>
    <scope>NUCLEOTIDE SEQUENCE [LARGE SCALE GENOMIC DNA]</scope>
    <source>
        <strain evidence="1">JCA_2017</strain>
    </source>
</reference>
<dbReference type="Proteomes" id="UP000257109">
    <property type="component" value="Unassembled WGS sequence"/>
</dbReference>
<evidence type="ECO:0000313" key="1">
    <source>
        <dbReference type="EMBL" id="RDX65625.1"/>
    </source>
</evidence>
<proteinExistence type="predicted"/>
<organism evidence="1 2">
    <name type="scientific">Mucuna pruriens</name>
    <name type="common">Velvet bean</name>
    <name type="synonym">Dolichos pruriens</name>
    <dbReference type="NCBI Taxonomy" id="157652"/>
    <lineage>
        <taxon>Eukaryota</taxon>
        <taxon>Viridiplantae</taxon>
        <taxon>Streptophyta</taxon>
        <taxon>Embryophyta</taxon>
        <taxon>Tracheophyta</taxon>
        <taxon>Spermatophyta</taxon>
        <taxon>Magnoliopsida</taxon>
        <taxon>eudicotyledons</taxon>
        <taxon>Gunneridae</taxon>
        <taxon>Pentapetalae</taxon>
        <taxon>rosids</taxon>
        <taxon>fabids</taxon>
        <taxon>Fabales</taxon>
        <taxon>Fabaceae</taxon>
        <taxon>Papilionoideae</taxon>
        <taxon>50 kb inversion clade</taxon>
        <taxon>NPAAA clade</taxon>
        <taxon>indigoferoid/millettioid clade</taxon>
        <taxon>Phaseoleae</taxon>
        <taxon>Mucuna</taxon>
    </lineage>
</organism>
<dbReference type="PANTHER" id="PTHR48475:SF2">
    <property type="entry name" value="RIBONUCLEASE H"/>
    <property type="match status" value="1"/>
</dbReference>
<feature type="non-terminal residue" evidence="1">
    <location>
        <position position="1"/>
    </location>
</feature>
<evidence type="ECO:0008006" key="3">
    <source>
        <dbReference type="Google" id="ProtNLM"/>
    </source>
</evidence>
<dbReference type="AlphaFoldDB" id="A0A371EHV6"/>
<gene>
    <name evidence="1" type="ORF">CR513_55705</name>
</gene>
<dbReference type="EMBL" id="QJKJ01013802">
    <property type="protein sequence ID" value="RDX65625.1"/>
    <property type="molecule type" value="Genomic_DNA"/>
</dbReference>
<dbReference type="SUPFAM" id="SSF53098">
    <property type="entry name" value="Ribonuclease H-like"/>
    <property type="match status" value="1"/>
</dbReference>
<dbReference type="Gene3D" id="3.30.420.10">
    <property type="entry name" value="Ribonuclease H-like superfamily/Ribonuclease H"/>
    <property type="match status" value="1"/>
</dbReference>
<comment type="caution">
    <text evidence="1">The sequence shown here is derived from an EMBL/GenBank/DDBJ whole genome shotgun (WGS) entry which is preliminary data.</text>
</comment>
<accession>A0A371EHV6</accession>